<sequence>MAVMIYLSCIYGLLYCFLSAYTSIFQGVYGMSAGIGGLPLLAIVVGLLVASLYMFNVSKDYNSKLKANNNIPVPECRLPPVVVGGVLFSAGLLWLGWTGFTRSIHWIAPTLSGLFTDAGLLIIFIQLFKYLIDTYLALLVT</sequence>
<dbReference type="Proteomes" id="UP001177260">
    <property type="component" value="Unassembled WGS sequence"/>
</dbReference>
<organism evidence="1 2">
    <name type="scientific">Aspergillus melleus</name>
    <dbReference type="NCBI Taxonomy" id="138277"/>
    <lineage>
        <taxon>Eukaryota</taxon>
        <taxon>Fungi</taxon>
        <taxon>Dikarya</taxon>
        <taxon>Ascomycota</taxon>
        <taxon>Pezizomycotina</taxon>
        <taxon>Eurotiomycetes</taxon>
        <taxon>Eurotiomycetidae</taxon>
        <taxon>Eurotiales</taxon>
        <taxon>Aspergillaceae</taxon>
        <taxon>Aspergillus</taxon>
        <taxon>Aspergillus subgen. Circumdati</taxon>
    </lineage>
</organism>
<dbReference type="EMBL" id="JAOPJF010000006">
    <property type="protein sequence ID" value="KAK1148710.1"/>
    <property type="molecule type" value="Genomic_DNA"/>
</dbReference>
<evidence type="ECO:0000313" key="1">
    <source>
        <dbReference type="EMBL" id="KAK1148710.1"/>
    </source>
</evidence>
<evidence type="ECO:0000313" key="2">
    <source>
        <dbReference type="Proteomes" id="UP001177260"/>
    </source>
</evidence>
<comment type="caution">
    <text evidence="1">The sequence shown here is derived from an EMBL/GenBank/DDBJ whole genome shotgun (WGS) entry which is preliminary data.</text>
</comment>
<reference evidence="1 2" key="1">
    <citation type="journal article" date="2023" name="ACS Omega">
        <title>Identification of the Neoaspergillic Acid Biosynthesis Gene Cluster by Establishing an In Vitro CRISPR-Ribonucleoprotein Genetic System in Aspergillus melleus.</title>
        <authorList>
            <person name="Yuan B."/>
            <person name="Grau M.F."/>
            <person name="Murata R.M."/>
            <person name="Torok T."/>
            <person name="Venkateswaran K."/>
            <person name="Stajich J.E."/>
            <person name="Wang C.C.C."/>
        </authorList>
    </citation>
    <scope>NUCLEOTIDE SEQUENCE [LARGE SCALE GENOMIC DNA]</scope>
    <source>
        <strain evidence="1 2">IMV 1140</strain>
    </source>
</reference>
<proteinExistence type="predicted"/>
<protein>
    <submittedName>
        <fullName evidence="1">Uncharacterized protein</fullName>
    </submittedName>
</protein>
<gene>
    <name evidence="1" type="ORF">N8T08_008595</name>
</gene>
<accession>A0ACC3BDA9</accession>
<name>A0ACC3BDA9_9EURO</name>
<keyword evidence="2" id="KW-1185">Reference proteome</keyword>